<evidence type="ECO:0000313" key="1">
    <source>
        <dbReference type="EMBL" id="MCA0152906.1"/>
    </source>
</evidence>
<keyword evidence="2" id="KW-1185">Reference proteome</keyword>
<dbReference type="Gene3D" id="3.30.420.40">
    <property type="match status" value="2"/>
</dbReference>
<dbReference type="PANTHER" id="PTHR18964:SF146">
    <property type="entry name" value="POLYPHOSPHATE GLUCOKINASE"/>
    <property type="match status" value="1"/>
</dbReference>
<dbReference type="InterPro" id="IPR043129">
    <property type="entry name" value="ATPase_NBD"/>
</dbReference>
<proteinExistence type="predicted"/>
<dbReference type="NCBIfam" id="NF045942">
    <property type="entry name" value="PolPhglucPhase"/>
    <property type="match status" value="1"/>
</dbReference>
<dbReference type="RefSeq" id="WP_224477835.1">
    <property type="nucleotide sequence ID" value="NZ_JAIUJS010000003.1"/>
</dbReference>
<dbReference type="SUPFAM" id="SSF53067">
    <property type="entry name" value="Actin-like ATPase domain"/>
    <property type="match status" value="1"/>
</dbReference>
<dbReference type="Pfam" id="PF00480">
    <property type="entry name" value="ROK"/>
    <property type="match status" value="1"/>
</dbReference>
<dbReference type="CDD" id="cd24058">
    <property type="entry name" value="ASKHA_NBD_ROK_PPGK"/>
    <property type="match status" value="1"/>
</dbReference>
<protein>
    <submittedName>
        <fullName evidence="1">ROK family protein</fullName>
    </submittedName>
</protein>
<dbReference type="PANTHER" id="PTHR18964">
    <property type="entry name" value="ROK (REPRESSOR, ORF, KINASE) FAMILY"/>
    <property type="match status" value="1"/>
</dbReference>
<dbReference type="Proteomes" id="UP001198402">
    <property type="component" value="Unassembled WGS sequence"/>
</dbReference>
<gene>
    <name evidence="1" type="ORF">LBV24_06735</name>
</gene>
<comment type="caution">
    <text evidence="1">The sequence shown here is derived from an EMBL/GenBank/DDBJ whole genome shotgun (WGS) entry which is preliminary data.</text>
</comment>
<reference evidence="2" key="1">
    <citation type="submission" date="2023-07" db="EMBL/GenBank/DDBJ databases">
        <authorList>
            <person name="Yue Y."/>
        </authorList>
    </citation>
    <scope>NUCLEOTIDE SEQUENCE [LARGE SCALE GENOMIC DNA]</scope>
    <source>
        <strain evidence="2">2Y89</strain>
    </source>
</reference>
<organism evidence="1 2">
    <name type="scientific">Winogradskyella vincentii</name>
    <dbReference type="NCBI Taxonomy" id="2877122"/>
    <lineage>
        <taxon>Bacteria</taxon>
        <taxon>Pseudomonadati</taxon>
        <taxon>Bacteroidota</taxon>
        <taxon>Flavobacteriia</taxon>
        <taxon>Flavobacteriales</taxon>
        <taxon>Flavobacteriaceae</taxon>
        <taxon>Winogradskyella</taxon>
    </lineage>
</organism>
<sequence>MELLGIDIGGSGIKGAIVNIETGELVSERHRIPTPEGAKPSDVADEVAELVEHFNWKGKVGCGFPALVTHGIAHTSVNIHKSWRGVNVEDLFKERTGLDFSVANDADAAGLTTMTFGSGKGKKGLVFMITLGTGIGSGAFYNGELIPNFELGSMPYKKHKRIEYYASDAARKRYKLSYQEWGARVHKFLRLLEKLFSPDYIIIGGGASKKFDRYKEQIKINTPVIPAAYQNNAGIVGAALLAK</sequence>
<evidence type="ECO:0000313" key="2">
    <source>
        <dbReference type="Proteomes" id="UP001198402"/>
    </source>
</evidence>
<dbReference type="EMBL" id="JAIUJS010000003">
    <property type="protein sequence ID" value="MCA0152906.1"/>
    <property type="molecule type" value="Genomic_DNA"/>
</dbReference>
<dbReference type="InterPro" id="IPR000600">
    <property type="entry name" value="ROK"/>
</dbReference>
<accession>A0ABS7XZ39</accession>
<name>A0ABS7XZ39_9FLAO</name>